<reference evidence="2" key="1">
    <citation type="submission" date="2019-08" db="EMBL/GenBank/DDBJ databases">
        <authorList>
            <person name="Kucharzyk K."/>
            <person name="Murdoch R.W."/>
            <person name="Higgins S."/>
            <person name="Loffler F."/>
        </authorList>
    </citation>
    <scope>NUCLEOTIDE SEQUENCE</scope>
</reference>
<gene>
    <name evidence="2" type="ORF">SDC9_82862</name>
</gene>
<dbReference type="PROSITE" id="PS51671">
    <property type="entry name" value="ACT"/>
    <property type="match status" value="1"/>
</dbReference>
<dbReference type="InterPro" id="IPR002912">
    <property type="entry name" value="ACT_dom"/>
</dbReference>
<dbReference type="EMBL" id="VSSQ01007554">
    <property type="protein sequence ID" value="MPM36267.1"/>
    <property type="molecule type" value="Genomic_DNA"/>
</dbReference>
<dbReference type="AlphaFoldDB" id="A0A644Z6L8"/>
<dbReference type="InterPro" id="IPR045865">
    <property type="entry name" value="ACT-like_dom_sf"/>
</dbReference>
<evidence type="ECO:0000313" key="2">
    <source>
        <dbReference type="EMBL" id="MPM36267.1"/>
    </source>
</evidence>
<organism evidence="2">
    <name type="scientific">bioreactor metagenome</name>
    <dbReference type="NCBI Taxonomy" id="1076179"/>
    <lineage>
        <taxon>unclassified sequences</taxon>
        <taxon>metagenomes</taxon>
        <taxon>ecological metagenomes</taxon>
    </lineage>
</organism>
<evidence type="ECO:0000259" key="1">
    <source>
        <dbReference type="PROSITE" id="PS51671"/>
    </source>
</evidence>
<accession>A0A644Z6L8</accession>
<comment type="caution">
    <text evidence="2">The sequence shown here is derived from an EMBL/GenBank/DDBJ whole genome shotgun (WGS) entry which is preliminary data.</text>
</comment>
<protein>
    <recommendedName>
        <fullName evidence="1">ACT domain-containing protein</fullName>
    </recommendedName>
</protein>
<dbReference type="Gene3D" id="3.30.70.260">
    <property type="match status" value="1"/>
</dbReference>
<dbReference type="Pfam" id="PF13710">
    <property type="entry name" value="ACT_5"/>
    <property type="match status" value="1"/>
</dbReference>
<proteinExistence type="predicted"/>
<sequence length="98" mass="11033">MNQTFSIVLKDQPDTLVRLTGLLYRRGYLIENLVVQPVYENNNVQVTISLRNCSTTHHVLRQLDKLFNVVTAEAISSTVQTSMPAQALAFNHGYTTPL</sequence>
<dbReference type="SUPFAM" id="SSF55021">
    <property type="entry name" value="ACT-like"/>
    <property type="match status" value="1"/>
</dbReference>
<feature type="domain" description="ACT" evidence="1">
    <location>
        <begin position="4"/>
        <end position="77"/>
    </location>
</feature>
<name>A0A644Z6L8_9ZZZZ</name>